<dbReference type="EMBL" id="JACJIQ010000018">
    <property type="protein sequence ID" value="MBA9079073.1"/>
    <property type="molecule type" value="Genomic_DNA"/>
</dbReference>
<dbReference type="GO" id="GO:0009166">
    <property type="term" value="P:nucleotide catabolic process"/>
    <property type="evidence" value="ECO:0007669"/>
    <property type="project" value="InterPro"/>
</dbReference>
<keyword evidence="2" id="KW-0547">Nucleotide-binding</keyword>
<dbReference type="Gene3D" id="3.90.780.10">
    <property type="entry name" value="5'-Nucleotidase, C-terminal domain"/>
    <property type="match status" value="1"/>
</dbReference>
<dbReference type="Gene3D" id="3.60.21.10">
    <property type="match status" value="1"/>
</dbReference>
<keyword evidence="1" id="KW-0732">Signal</keyword>
<evidence type="ECO:0000313" key="5">
    <source>
        <dbReference type="EMBL" id="MBA9079073.1"/>
    </source>
</evidence>
<organism evidence="5 6">
    <name type="scientific">Rufibacter quisquiliarum</name>
    <dbReference type="NCBI Taxonomy" id="1549639"/>
    <lineage>
        <taxon>Bacteria</taxon>
        <taxon>Pseudomonadati</taxon>
        <taxon>Bacteroidota</taxon>
        <taxon>Cytophagia</taxon>
        <taxon>Cytophagales</taxon>
        <taxon>Hymenobacteraceae</taxon>
        <taxon>Rufibacter</taxon>
    </lineage>
</organism>
<dbReference type="InterPro" id="IPR006179">
    <property type="entry name" value="5_nucleotidase/apyrase"/>
</dbReference>
<sequence length="482" mass="53968">MEKQTNLTILQLNDTHAYLEPHQEMFWEGGTTKYRRAGGFAKIAGYLKQLRHEKEDAVLALDCGDTFHGTYPAVASKGEVMVPVLNALGLAAMTAHWEFAYGPEQFKKLTQMLNYPMLAINVYEKATDKLAFEPYTLKEINGLKIGIIGIACNIVDKTMPPHFSEGIYFTLGNKELPDYIHKLKQEEKVDVIVLISHLGFPQNMKLLSEVQGVDVCLSSHTHYRTSQAVKQGKTIVIESGCHGSLLGRLDLTLENGRISNYSHEMVEVSDHLPDDVPMQELVQQAVQPYKTELNQKVGETATVLDRNNILESTMDNFLLQSMLHATGAELAFSNGWRYGAPIVPGPVTLNDLYNIIPMNPSIRTVELTGQELQEMLEGNLEKTFSPDPYAQQGGFVKRCLGLRAFIKIEAPKNNRIQKLFVNDEELDLQRTYKTAFVTEQGVPSTYGTNRTDTGIKAIEAMKQYLEKHSPVRVDLLGTFTAV</sequence>
<accession>A0A839GMH1</accession>
<feature type="domain" description="Calcineurin-like phosphoesterase" evidence="3">
    <location>
        <begin position="8"/>
        <end position="223"/>
    </location>
</feature>
<dbReference type="InterPro" id="IPR008334">
    <property type="entry name" value="5'-Nucleotdase_C"/>
</dbReference>
<dbReference type="Pfam" id="PF02872">
    <property type="entry name" value="5_nucleotid_C"/>
    <property type="match status" value="1"/>
</dbReference>
<evidence type="ECO:0000313" key="6">
    <source>
        <dbReference type="Proteomes" id="UP000563094"/>
    </source>
</evidence>
<name>A0A839GMH1_9BACT</name>
<dbReference type="GO" id="GO:0000166">
    <property type="term" value="F:nucleotide binding"/>
    <property type="evidence" value="ECO:0007669"/>
    <property type="project" value="UniProtKB-KW"/>
</dbReference>
<dbReference type="AlphaFoldDB" id="A0A839GMH1"/>
<reference evidence="5 6" key="1">
    <citation type="submission" date="2020-08" db="EMBL/GenBank/DDBJ databases">
        <title>Genomic Encyclopedia of Type Strains, Phase IV (KMG-IV): sequencing the most valuable type-strain genomes for metagenomic binning, comparative biology and taxonomic classification.</title>
        <authorList>
            <person name="Goeker M."/>
        </authorList>
    </citation>
    <scope>NUCLEOTIDE SEQUENCE [LARGE SCALE GENOMIC DNA]</scope>
    <source>
        <strain evidence="5 6">DSM 29854</strain>
    </source>
</reference>
<dbReference type="PANTHER" id="PTHR11575">
    <property type="entry name" value="5'-NUCLEOTIDASE-RELATED"/>
    <property type="match status" value="1"/>
</dbReference>
<dbReference type="Pfam" id="PF00149">
    <property type="entry name" value="Metallophos"/>
    <property type="match status" value="1"/>
</dbReference>
<feature type="domain" description="5'-Nucleotidase C-terminal" evidence="4">
    <location>
        <begin position="299"/>
        <end position="435"/>
    </location>
</feature>
<dbReference type="GO" id="GO:0030288">
    <property type="term" value="C:outer membrane-bounded periplasmic space"/>
    <property type="evidence" value="ECO:0007669"/>
    <property type="project" value="TreeGrafter"/>
</dbReference>
<dbReference type="SUPFAM" id="SSF55816">
    <property type="entry name" value="5'-nucleotidase (syn. UDP-sugar hydrolase), C-terminal domain"/>
    <property type="match status" value="1"/>
</dbReference>
<dbReference type="InterPro" id="IPR004843">
    <property type="entry name" value="Calcineurin-like_PHP"/>
</dbReference>
<evidence type="ECO:0000256" key="1">
    <source>
        <dbReference type="ARBA" id="ARBA00022729"/>
    </source>
</evidence>
<gene>
    <name evidence="5" type="ORF">FHS90_003808</name>
</gene>
<dbReference type="PANTHER" id="PTHR11575:SF42">
    <property type="entry name" value="SULFUR OXIDATION PROTEIN SOXB"/>
    <property type="match status" value="1"/>
</dbReference>
<dbReference type="SUPFAM" id="SSF56300">
    <property type="entry name" value="Metallo-dependent phosphatases"/>
    <property type="match status" value="1"/>
</dbReference>
<dbReference type="RefSeq" id="WP_182514086.1">
    <property type="nucleotide sequence ID" value="NZ_JACJIQ010000018.1"/>
</dbReference>
<dbReference type="InterPro" id="IPR029052">
    <property type="entry name" value="Metallo-depent_PP-like"/>
</dbReference>
<protein>
    <submittedName>
        <fullName evidence="5">2',3'-cyclic-nucleotide 2'-phosphodiesterase (5'-nucleotidase family)</fullName>
    </submittedName>
</protein>
<dbReference type="Proteomes" id="UP000563094">
    <property type="component" value="Unassembled WGS sequence"/>
</dbReference>
<evidence type="ECO:0000256" key="2">
    <source>
        <dbReference type="RuleBase" id="RU362119"/>
    </source>
</evidence>
<keyword evidence="2" id="KW-0378">Hydrolase</keyword>
<dbReference type="GO" id="GO:0016787">
    <property type="term" value="F:hydrolase activity"/>
    <property type="evidence" value="ECO:0007669"/>
    <property type="project" value="UniProtKB-KW"/>
</dbReference>
<comment type="caution">
    <text evidence="5">The sequence shown here is derived from an EMBL/GenBank/DDBJ whole genome shotgun (WGS) entry which is preliminary data.</text>
</comment>
<proteinExistence type="inferred from homology"/>
<dbReference type="InterPro" id="IPR036907">
    <property type="entry name" value="5'-Nucleotdase_C_sf"/>
</dbReference>
<keyword evidence="6" id="KW-1185">Reference proteome</keyword>
<evidence type="ECO:0000259" key="3">
    <source>
        <dbReference type="Pfam" id="PF00149"/>
    </source>
</evidence>
<evidence type="ECO:0000259" key="4">
    <source>
        <dbReference type="Pfam" id="PF02872"/>
    </source>
</evidence>
<dbReference type="PRINTS" id="PR01607">
    <property type="entry name" value="APYRASEFAMLY"/>
</dbReference>
<comment type="similarity">
    <text evidence="2">Belongs to the 5'-nucleotidase family.</text>
</comment>